<dbReference type="InterPro" id="IPR041489">
    <property type="entry name" value="PDZ_6"/>
</dbReference>
<dbReference type="SUPFAM" id="SSF50494">
    <property type="entry name" value="Trypsin-like serine proteases"/>
    <property type="match status" value="1"/>
</dbReference>
<accession>A0A1X9LR59</accession>
<dbReference type="Gene3D" id="2.30.42.10">
    <property type="match status" value="1"/>
</dbReference>
<dbReference type="Pfam" id="PF13365">
    <property type="entry name" value="Trypsin_2"/>
    <property type="match status" value="1"/>
</dbReference>
<dbReference type="STRING" id="1619308.B5808_10645"/>
<dbReference type="InterPro" id="IPR009003">
    <property type="entry name" value="Peptidase_S1_PA"/>
</dbReference>
<evidence type="ECO:0000256" key="3">
    <source>
        <dbReference type="ARBA" id="ARBA00022801"/>
    </source>
</evidence>
<keyword evidence="3" id="KW-0378">Hydrolase</keyword>
<dbReference type="PROSITE" id="PS50106">
    <property type="entry name" value="PDZ"/>
    <property type="match status" value="1"/>
</dbReference>
<keyword evidence="2" id="KW-0645">Protease</keyword>
<sequence>MSVTTARRALAAAALGVVVVPLAACSFGGGGAKSGAADFAGVQSATIQIESEGTFVDPEDGQMAEETGRGSGFFISKDGLALTNNHVVAGAGTVKVWVGGDDSKEYDAKLLGSSECLDLAVVQVDGEFPYLDWYQGDITTGQEVYAAGFPLGDPTFTLTKGIVSKAETIGQTSWASIDSIIEHDAKIKPGNSGGPLVTAQGTVVGVDYAGNNELDTNFAIHRDEAQKVLDQLIAGDDVESLGINAQALPPGDDGSPLGVWASSVKAGSPADEAGIQPGDLILRMAGTTLAADGTLEEYCDVISTQGSDGTIDVEVYRPSDDTFYRGQFNGKPLAPVTVPGLGASAGGSSEGMSFRTVTDDSGVLSVEIPSTWSDVNGAPFTADDGRQFLSLDASTDLAGLASSWAYSGVTFQVTSPSDGITAQSVFDLFAGYTAQCTLDTADEYSDGVYSGQYQYYTGCGGSSDYIILAAQPDDGSYTVILTLTIAGEADIPAIEHVFGSFAADFS</sequence>
<dbReference type="Proteomes" id="UP000192775">
    <property type="component" value="Chromosome"/>
</dbReference>
<dbReference type="Pfam" id="PF17820">
    <property type="entry name" value="PDZ_6"/>
    <property type="match status" value="1"/>
</dbReference>
<dbReference type="PRINTS" id="PR00834">
    <property type="entry name" value="PROTEASES2C"/>
</dbReference>
<dbReference type="AlphaFoldDB" id="A0A1X9LR59"/>
<dbReference type="EMBL" id="CP020715">
    <property type="protein sequence ID" value="ARJ05629.1"/>
    <property type="molecule type" value="Genomic_DNA"/>
</dbReference>
<dbReference type="RefSeq" id="WP_085019767.1">
    <property type="nucleotide sequence ID" value="NZ_BMHD01000001.1"/>
</dbReference>
<dbReference type="SMART" id="SM00228">
    <property type="entry name" value="PDZ"/>
    <property type="match status" value="1"/>
</dbReference>
<evidence type="ECO:0000313" key="4">
    <source>
        <dbReference type="EMBL" id="ARJ05629.1"/>
    </source>
</evidence>
<dbReference type="PANTHER" id="PTHR43343">
    <property type="entry name" value="PEPTIDASE S12"/>
    <property type="match status" value="1"/>
</dbReference>
<comment type="similarity">
    <text evidence="1">Belongs to the peptidase S1C family.</text>
</comment>
<dbReference type="PANTHER" id="PTHR43343:SF3">
    <property type="entry name" value="PROTEASE DO-LIKE 8, CHLOROPLASTIC"/>
    <property type="match status" value="1"/>
</dbReference>
<dbReference type="InterPro" id="IPR036034">
    <property type="entry name" value="PDZ_sf"/>
</dbReference>
<dbReference type="Gene3D" id="2.40.10.10">
    <property type="entry name" value="Trypsin-like serine proteases"/>
    <property type="match status" value="2"/>
</dbReference>
<proteinExistence type="inferred from homology"/>
<dbReference type="InterPro" id="IPR001940">
    <property type="entry name" value="Peptidase_S1C"/>
</dbReference>
<evidence type="ECO:0000256" key="2">
    <source>
        <dbReference type="ARBA" id="ARBA00022670"/>
    </source>
</evidence>
<dbReference type="GO" id="GO:0004252">
    <property type="term" value="F:serine-type endopeptidase activity"/>
    <property type="evidence" value="ECO:0007669"/>
    <property type="project" value="InterPro"/>
</dbReference>
<gene>
    <name evidence="4" type="ORF">B5808_10645</name>
</gene>
<protein>
    <submittedName>
        <fullName evidence="4">Uncharacterized protein</fullName>
    </submittedName>
</protein>
<reference evidence="4 5" key="1">
    <citation type="submission" date="2017-04" db="EMBL/GenBank/DDBJ databases">
        <authorList>
            <person name="Afonso C.L."/>
            <person name="Miller P.J."/>
            <person name="Scott M.A."/>
            <person name="Spackman E."/>
            <person name="Goraichik I."/>
            <person name="Dimitrov K.M."/>
            <person name="Suarez D.L."/>
            <person name="Swayne D.E."/>
        </authorList>
    </citation>
    <scope>NUCLEOTIDE SEQUENCE [LARGE SCALE GENOMIC DNA]</scope>
    <source>
        <strain evidence="5">XA(T)</strain>
    </source>
</reference>
<dbReference type="InterPro" id="IPR051201">
    <property type="entry name" value="Chloro_Bact_Ser_Proteases"/>
</dbReference>
<keyword evidence="5" id="KW-1185">Reference proteome</keyword>
<evidence type="ECO:0000256" key="1">
    <source>
        <dbReference type="ARBA" id="ARBA00010541"/>
    </source>
</evidence>
<dbReference type="KEGG" id="cphy:B5808_10645"/>
<dbReference type="SUPFAM" id="SSF50156">
    <property type="entry name" value="PDZ domain-like"/>
    <property type="match status" value="1"/>
</dbReference>
<evidence type="ECO:0000313" key="5">
    <source>
        <dbReference type="Proteomes" id="UP000192775"/>
    </source>
</evidence>
<dbReference type="GO" id="GO:0006508">
    <property type="term" value="P:proteolysis"/>
    <property type="evidence" value="ECO:0007669"/>
    <property type="project" value="UniProtKB-KW"/>
</dbReference>
<dbReference type="InterPro" id="IPR043504">
    <property type="entry name" value="Peptidase_S1_PA_chymotrypsin"/>
</dbReference>
<dbReference type="InterPro" id="IPR001478">
    <property type="entry name" value="PDZ"/>
</dbReference>
<name>A0A1X9LR59_9MICO</name>
<organism evidence="4 5">
    <name type="scientific">Cnuibacter physcomitrellae</name>
    <dbReference type="NCBI Taxonomy" id="1619308"/>
    <lineage>
        <taxon>Bacteria</taxon>
        <taxon>Bacillati</taxon>
        <taxon>Actinomycetota</taxon>
        <taxon>Actinomycetes</taxon>
        <taxon>Micrococcales</taxon>
        <taxon>Microbacteriaceae</taxon>
        <taxon>Cnuibacter</taxon>
    </lineage>
</organism>